<dbReference type="EMBL" id="JACIEP010000002">
    <property type="protein sequence ID" value="MBB4034811.1"/>
    <property type="molecule type" value="Genomic_DNA"/>
</dbReference>
<gene>
    <name evidence="1" type="ORF">GGR21_000698</name>
</gene>
<evidence type="ECO:0000313" key="2">
    <source>
        <dbReference type="Proteomes" id="UP000555103"/>
    </source>
</evidence>
<dbReference type="Proteomes" id="UP000555103">
    <property type="component" value="Unassembled WGS sequence"/>
</dbReference>
<name>A0A840CHX6_9BACT</name>
<evidence type="ECO:0008006" key="3">
    <source>
        <dbReference type="Google" id="ProtNLM"/>
    </source>
</evidence>
<organism evidence="1 2">
    <name type="scientific">Dysgonomonas hofstadii</name>
    <dbReference type="NCBI Taxonomy" id="637886"/>
    <lineage>
        <taxon>Bacteria</taxon>
        <taxon>Pseudomonadati</taxon>
        <taxon>Bacteroidota</taxon>
        <taxon>Bacteroidia</taxon>
        <taxon>Bacteroidales</taxon>
        <taxon>Dysgonomonadaceae</taxon>
        <taxon>Dysgonomonas</taxon>
    </lineage>
</organism>
<reference evidence="1 2" key="1">
    <citation type="submission" date="2020-08" db="EMBL/GenBank/DDBJ databases">
        <title>Genomic Encyclopedia of Type Strains, Phase IV (KMG-IV): sequencing the most valuable type-strain genomes for metagenomic binning, comparative biology and taxonomic classification.</title>
        <authorList>
            <person name="Goeker M."/>
        </authorList>
    </citation>
    <scope>NUCLEOTIDE SEQUENCE [LARGE SCALE GENOMIC DNA]</scope>
    <source>
        <strain evidence="1 2">DSM 104969</strain>
    </source>
</reference>
<dbReference type="RefSeq" id="WP_183305755.1">
    <property type="nucleotide sequence ID" value="NZ_JACIEP010000002.1"/>
</dbReference>
<dbReference type="AlphaFoldDB" id="A0A840CHX6"/>
<protein>
    <recommendedName>
        <fullName evidence="3">RteC protein</fullName>
    </recommendedName>
</protein>
<evidence type="ECO:0000313" key="1">
    <source>
        <dbReference type="EMBL" id="MBB4034811.1"/>
    </source>
</evidence>
<keyword evidence="2" id="KW-1185">Reference proteome</keyword>
<comment type="caution">
    <text evidence="1">The sequence shown here is derived from an EMBL/GenBank/DDBJ whole genome shotgun (WGS) entry which is preliminary data.</text>
</comment>
<sequence>MRVKKNVVKDLFLTKTIHLLLSELEVLEQQMRYPDFFKEKAEPEQINPLIALSSLPAGVNQIDIMEVASGIYYLLLEIGVPKVLFAFTHVARTFSWLFGFRFDDIYKRREDVLKRTPEKKTQFLQRMIEAIIKESKKKGYL</sequence>
<accession>A0A840CHX6</accession>
<proteinExistence type="predicted"/>